<dbReference type="InterPro" id="IPR015943">
    <property type="entry name" value="WD40/YVTN_repeat-like_dom_sf"/>
</dbReference>
<dbReference type="Proteomes" id="UP000308267">
    <property type="component" value="Unassembled WGS sequence"/>
</dbReference>
<feature type="repeat" description="WD" evidence="5">
    <location>
        <begin position="251"/>
        <end position="293"/>
    </location>
</feature>
<dbReference type="InterPro" id="IPR001632">
    <property type="entry name" value="WD40_G-protein_beta-like"/>
</dbReference>
<dbReference type="InterPro" id="IPR020472">
    <property type="entry name" value="WD40_PAC1"/>
</dbReference>
<dbReference type="PRINTS" id="PR00320">
    <property type="entry name" value="GPROTEINBRPT"/>
</dbReference>
<dbReference type="SUPFAM" id="SSF50978">
    <property type="entry name" value="WD40 repeat-like"/>
    <property type="match status" value="1"/>
</dbReference>
<dbReference type="STRING" id="147828.A0A4S2L8Y3"/>
<dbReference type="CDD" id="cd00200">
    <property type="entry name" value="WD40"/>
    <property type="match status" value="1"/>
</dbReference>
<evidence type="ECO:0000256" key="1">
    <source>
        <dbReference type="ARBA" id="ARBA00009768"/>
    </source>
</evidence>
<feature type="repeat" description="WD" evidence="5">
    <location>
        <begin position="338"/>
        <end position="372"/>
    </location>
</feature>
<keyword evidence="8" id="KW-1185">Reference proteome</keyword>
<evidence type="ECO:0000313" key="8">
    <source>
        <dbReference type="Proteomes" id="UP000308267"/>
    </source>
</evidence>
<accession>A0A4S2L8Y3</accession>
<protein>
    <submittedName>
        <fullName evidence="7">Uncharacterized protein</fullName>
    </submittedName>
</protein>
<keyword evidence="2 5" id="KW-0853">WD repeat</keyword>
<evidence type="ECO:0000256" key="4">
    <source>
        <dbReference type="ARBA" id="ARBA00023224"/>
    </source>
</evidence>
<dbReference type="SMART" id="SM00320">
    <property type="entry name" value="WD40"/>
    <property type="match status" value="7"/>
</dbReference>
<feature type="repeat" description="WD" evidence="5">
    <location>
        <begin position="167"/>
        <end position="207"/>
    </location>
</feature>
<dbReference type="InterPro" id="IPR016346">
    <property type="entry name" value="G-protein_beta_1-5"/>
</dbReference>
<dbReference type="PIRSF" id="PIRSF002394">
    <property type="entry name" value="GN-bd_beta"/>
    <property type="match status" value="1"/>
</dbReference>
<sequence>MDHIRPDTELPNAMNLAPGDAQSHQDAMSDEERALENELIACKAALENARKAVADTDFYKMTEHILELGRIKFKVRKHLRGHLTKVTCVQWGSDSQLLVSASQDGKLIVWDTYTGKKAHMIPLKTAWVLGCAFSPSLNFVASGGLDNLVSIFSLKSRDSSAKFVRDMAGHTGYVGCLRFLDDQHLLTCSGDKTCAHWDIENGKIITSFRGHANDVTAVANSKQMPNTFVSSSSDHTCRLWDLRSSGAVQYFDGHQLDVNGVDFFPINSYAFASSSDDGSCRLWDIRADQAIGVYIDDFIKCGSTSVAVSRSGRLLIAGYDDYNCHVWDLLREERVGILSAHENRVASVVISECGIGVATGSWDSTCLIWTAK</sequence>
<feature type="region of interest" description="Disordered" evidence="6">
    <location>
        <begin position="1"/>
        <end position="30"/>
    </location>
</feature>
<comment type="caution">
    <text evidence="7">The sequence shown here is derived from an EMBL/GenBank/DDBJ whole genome shotgun (WGS) entry which is preliminary data.</text>
</comment>
<reference evidence="7 8" key="1">
    <citation type="journal article" date="2019" name="BMC Genomics">
        <title>New insights from Opisthorchis felineus genome: update on genomics of the epidemiologically important liver flukes.</title>
        <authorList>
            <person name="Ershov N.I."/>
            <person name="Mordvinov V.A."/>
            <person name="Prokhortchouk E.B."/>
            <person name="Pakharukova M.Y."/>
            <person name="Gunbin K.V."/>
            <person name="Ustyantsev K."/>
            <person name="Genaev M.A."/>
            <person name="Blinov A.G."/>
            <person name="Mazur A."/>
            <person name="Boulygina E."/>
            <person name="Tsygankova S."/>
            <person name="Khrameeva E."/>
            <person name="Chekanov N."/>
            <person name="Fan G."/>
            <person name="Xiao A."/>
            <person name="Zhang H."/>
            <person name="Xu X."/>
            <person name="Yang H."/>
            <person name="Solovyev V."/>
            <person name="Lee S.M."/>
            <person name="Liu X."/>
            <person name="Afonnikov D.A."/>
            <person name="Skryabin K.G."/>
        </authorList>
    </citation>
    <scope>NUCLEOTIDE SEQUENCE [LARGE SCALE GENOMIC DNA]</scope>
    <source>
        <strain evidence="7">AK-0245</strain>
        <tissue evidence="7">Whole organism</tissue>
    </source>
</reference>
<dbReference type="AlphaFoldDB" id="A0A4S2L8Y3"/>
<evidence type="ECO:0000256" key="5">
    <source>
        <dbReference type="PROSITE-ProRule" id="PRU00221"/>
    </source>
</evidence>
<dbReference type="PANTHER" id="PTHR19850">
    <property type="entry name" value="GUANINE NUCLEOTIDE-BINDING PROTEIN BETA G PROTEIN BETA"/>
    <property type="match status" value="1"/>
</dbReference>
<dbReference type="Gene3D" id="2.130.10.10">
    <property type="entry name" value="YVTN repeat-like/Quinoprotein amine dehydrogenase"/>
    <property type="match status" value="1"/>
</dbReference>
<dbReference type="PROSITE" id="PS50294">
    <property type="entry name" value="WD_REPEATS_REGION"/>
    <property type="match status" value="4"/>
</dbReference>
<dbReference type="OrthoDB" id="10255630at2759"/>
<keyword evidence="4" id="KW-0807">Transducer</keyword>
<dbReference type="PROSITE" id="PS50082">
    <property type="entry name" value="WD_REPEATS_2"/>
    <property type="match status" value="5"/>
</dbReference>
<proteinExistence type="inferred from homology"/>
<keyword evidence="3" id="KW-0677">Repeat</keyword>
<dbReference type="PRINTS" id="PR00319">
    <property type="entry name" value="GPROTEINB"/>
</dbReference>
<gene>
    <name evidence="7" type="ORF">CRM22_009437</name>
</gene>
<comment type="similarity">
    <text evidence="1">Belongs to the WD repeat G protein beta family.</text>
</comment>
<feature type="repeat" description="WD" evidence="5">
    <location>
        <begin position="79"/>
        <end position="120"/>
    </location>
</feature>
<dbReference type="EMBL" id="SJOL01009124">
    <property type="protein sequence ID" value="TGZ58816.1"/>
    <property type="molecule type" value="Genomic_DNA"/>
</dbReference>
<evidence type="ECO:0000256" key="3">
    <source>
        <dbReference type="ARBA" id="ARBA00022737"/>
    </source>
</evidence>
<organism evidence="7 8">
    <name type="scientific">Opisthorchis felineus</name>
    <dbReference type="NCBI Taxonomy" id="147828"/>
    <lineage>
        <taxon>Eukaryota</taxon>
        <taxon>Metazoa</taxon>
        <taxon>Spiralia</taxon>
        <taxon>Lophotrochozoa</taxon>
        <taxon>Platyhelminthes</taxon>
        <taxon>Trematoda</taxon>
        <taxon>Digenea</taxon>
        <taxon>Opisthorchiida</taxon>
        <taxon>Opisthorchiata</taxon>
        <taxon>Opisthorchiidae</taxon>
        <taxon>Opisthorchis</taxon>
    </lineage>
</organism>
<dbReference type="InterPro" id="IPR036322">
    <property type="entry name" value="WD40_repeat_dom_sf"/>
</dbReference>
<feature type="repeat" description="WD" evidence="5">
    <location>
        <begin position="208"/>
        <end position="250"/>
    </location>
</feature>
<dbReference type="GO" id="GO:0007165">
    <property type="term" value="P:signal transduction"/>
    <property type="evidence" value="ECO:0007669"/>
    <property type="project" value="UniProtKB-KW"/>
</dbReference>
<evidence type="ECO:0000256" key="2">
    <source>
        <dbReference type="ARBA" id="ARBA00022574"/>
    </source>
</evidence>
<dbReference type="Pfam" id="PF25391">
    <property type="entry name" value="WD40_Gbeta"/>
    <property type="match status" value="1"/>
</dbReference>
<name>A0A4S2L8Y3_OPIFE</name>
<evidence type="ECO:0000256" key="6">
    <source>
        <dbReference type="SAM" id="MobiDB-lite"/>
    </source>
</evidence>
<dbReference type="InterPro" id="IPR001680">
    <property type="entry name" value="WD40_rpt"/>
</dbReference>
<evidence type="ECO:0000313" key="7">
    <source>
        <dbReference type="EMBL" id="TGZ58816.1"/>
    </source>
</evidence>